<dbReference type="Gene3D" id="3.55.50.30">
    <property type="match status" value="1"/>
</dbReference>
<dbReference type="AlphaFoldDB" id="C6Y3C0"/>
<accession>C6Y3C0</accession>
<dbReference type="PANTHER" id="PTHR30273:SF2">
    <property type="entry name" value="PROTEIN FECR"/>
    <property type="match status" value="1"/>
</dbReference>
<sequence>MDNKEVNELLDRYFSGKCTPEEKSLVERAYSHLNKPYNKDITEEQFQKMKDEVWNNLNLNAEPVRKTLWPGIAIAAAAVAAIVFGLFFFKAPGKPEPGSGAANYTNDIAPGKNTATLTLANGKTIILSDVKTGVIVDADKLSYNDGTAVEHGDPGEGRDEVVMSTPRGGMYQLTLPDGSHVWLNADTKISFPSQFIGKERKILLLYGEAYFEAAKNKEKPFVVESDGQLVTVLGTHFNISAYKDEGAIKTTLLEGAVRVSLSRGKRSEKNGALSYRRQGGQDGEAVVLKPNQQSLVTENQSISIKPVDVEQVVAWKNSQFMFESENIQTIMKMVERWYNVDVEYIGEITDEKFGGGVSRFDNVSKVLKSLESTGKVHFKIEGRKIYVSK</sequence>
<dbReference type="eggNOG" id="COG3712">
    <property type="taxonomic scope" value="Bacteria"/>
</dbReference>
<dbReference type="GO" id="GO:0016989">
    <property type="term" value="F:sigma factor antagonist activity"/>
    <property type="evidence" value="ECO:0007669"/>
    <property type="project" value="TreeGrafter"/>
</dbReference>
<evidence type="ECO:0000313" key="4">
    <source>
        <dbReference type="EMBL" id="ACU05345.1"/>
    </source>
</evidence>
<gene>
    <name evidence="4" type="ordered locus">Phep_3150</name>
</gene>
<proteinExistence type="predicted"/>
<dbReference type="RefSeq" id="WP_015808954.1">
    <property type="nucleotide sequence ID" value="NC_013061.1"/>
</dbReference>
<dbReference type="Pfam" id="PF16344">
    <property type="entry name" value="FecR_C"/>
    <property type="match status" value="1"/>
</dbReference>
<keyword evidence="1" id="KW-0472">Membrane</keyword>
<dbReference type="STRING" id="485917.Phep_3150"/>
<dbReference type="InterPro" id="IPR032508">
    <property type="entry name" value="FecR_C"/>
</dbReference>
<name>C6Y3C0_PEDHD</name>
<evidence type="ECO:0000259" key="3">
    <source>
        <dbReference type="Pfam" id="PF16344"/>
    </source>
</evidence>
<dbReference type="Proteomes" id="UP000000852">
    <property type="component" value="Chromosome"/>
</dbReference>
<evidence type="ECO:0000313" key="5">
    <source>
        <dbReference type="Proteomes" id="UP000000852"/>
    </source>
</evidence>
<protein>
    <submittedName>
        <fullName evidence="4">FecR protein</fullName>
    </submittedName>
</protein>
<dbReference type="InterPro" id="IPR012373">
    <property type="entry name" value="Ferrdict_sens_TM"/>
</dbReference>
<keyword evidence="5" id="KW-1185">Reference proteome</keyword>
<dbReference type="InterPro" id="IPR006860">
    <property type="entry name" value="FecR"/>
</dbReference>
<keyword evidence="1" id="KW-1133">Transmembrane helix</keyword>
<evidence type="ECO:0000259" key="2">
    <source>
        <dbReference type="Pfam" id="PF04773"/>
    </source>
</evidence>
<dbReference type="EMBL" id="CP001681">
    <property type="protein sequence ID" value="ACU05345.1"/>
    <property type="molecule type" value="Genomic_DNA"/>
</dbReference>
<feature type="domain" description="FecR protein" evidence="2">
    <location>
        <begin position="163"/>
        <end position="258"/>
    </location>
</feature>
<keyword evidence="1" id="KW-0812">Transmembrane</keyword>
<reference evidence="4 5" key="1">
    <citation type="journal article" date="2009" name="Stand. Genomic Sci.">
        <title>Complete genome sequence of Pedobacter heparinus type strain (HIM 762-3).</title>
        <authorList>
            <person name="Han C."/>
            <person name="Spring S."/>
            <person name="Lapidus A."/>
            <person name="Del Rio T.G."/>
            <person name="Tice H."/>
            <person name="Copeland A."/>
            <person name="Cheng J.F."/>
            <person name="Lucas S."/>
            <person name="Chen F."/>
            <person name="Nolan M."/>
            <person name="Bruce D."/>
            <person name="Goodwin L."/>
            <person name="Pitluck S."/>
            <person name="Ivanova N."/>
            <person name="Mavromatis K."/>
            <person name="Mikhailova N."/>
            <person name="Pati A."/>
            <person name="Chen A."/>
            <person name="Palaniappan K."/>
            <person name="Land M."/>
            <person name="Hauser L."/>
            <person name="Chang Y.J."/>
            <person name="Jeffries C.C."/>
            <person name="Saunders E."/>
            <person name="Chertkov O."/>
            <person name="Brettin T."/>
            <person name="Goker M."/>
            <person name="Rohde M."/>
            <person name="Bristow J."/>
            <person name="Eisen J.A."/>
            <person name="Markowitz V."/>
            <person name="Hugenholtz P."/>
            <person name="Kyrpides N.C."/>
            <person name="Klenk H.P."/>
            <person name="Detter J.C."/>
        </authorList>
    </citation>
    <scope>NUCLEOTIDE SEQUENCE [LARGE SCALE GENOMIC DNA]</scope>
    <source>
        <strain evidence="5">ATCC 13125 / DSM 2366 / CIP 104194 / JCM 7457 / NBRC 12017 / NCIMB 9290 / NRRL B-14731 / HIM 762-3</strain>
    </source>
</reference>
<dbReference type="Gene3D" id="2.60.120.1440">
    <property type="match status" value="1"/>
</dbReference>
<dbReference type="PANTHER" id="PTHR30273">
    <property type="entry name" value="PERIPLASMIC SIGNAL SENSOR AND SIGMA FACTOR ACTIVATOR FECR-RELATED"/>
    <property type="match status" value="1"/>
</dbReference>
<dbReference type="Pfam" id="PF04773">
    <property type="entry name" value="FecR"/>
    <property type="match status" value="1"/>
</dbReference>
<feature type="domain" description="Protein FecR C-terminal" evidence="3">
    <location>
        <begin position="319"/>
        <end position="387"/>
    </location>
</feature>
<dbReference type="OrthoDB" id="762786at2"/>
<feature type="transmembrane region" description="Helical" evidence="1">
    <location>
        <begin position="68"/>
        <end position="89"/>
    </location>
</feature>
<organism evidence="4 5">
    <name type="scientific">Pedobacter heparinus (strain ATCC 13125 / DSM 2366 / CIP 104194 / JCM 7457 / NBRC 12017 / NCIMB 9290 / NRRL B-14731 / HIM 762-3)</name>
    <dbReference type="NCBI Taxonomy" id="485917"/>
    <lineage>
        <taxon>Bacteria</taxon>
        <taxon>Pseudomonadati</taxon>
        <taxon>Bacteroidota</taxon>
        <taxon>Sphingobacteriia</taxon>
        <taxon>Sphingobacteriales</taxon>
        <taxon>Sphingobacteriaceae</taxon>
        <taxon>Pedobacter</taxon>
    </lineage>
</organism>
<evidence type="ECO:0000256" key="1">
    <source>
        <dbReference type="SAM" id="Phobius"/>
    </source>
</evidence>
<dbReference type="KEGG" id="phe:Phep_3150"/>
<dbReference type="HOGENOM" id="CLU_050192_1_0_10"/>